<keyword evidence="2" id="KW-0805">Transcription regulation</keyword>
<evidence type="ECO:0000256" key="3">
    <source>
        <dbReference type="ARBA" id="ARBA00023125"/>
    </source>
</evidence>
<dbReference type="Gene3D" id="3.40.50.2300">
    <property type="match status" value="2"/>
</dbReference>
<dbReference type="Proteomes" id="UP000220034">
    <property type="component" value="Unassembled WGS sequence"/>
</dbReference>
<name>A0A2C9CNX8_9RHOB</name>
<dbReference type="RefSeq" id="WP_097928457.1">
    <property type="nucleotide sequence ID" value="NZ_OCTN01000001.1"/>
</dbReference>
<dbReference type="GO" id="GO:0000976">
    <property type="term" value="F:transcription cis-regulatory region binding"/>
    <property type="evidence" value="ECO:0007669"/>
    <property type="project" value="TreeGrafter"/>
</dbReference>
<dbReference type="InterPro" id="IPR028082">
    <property type="entry name" value="Peripla_BP_I"/>
</dbReference>
<protein>
    <submittedName>
        <fullName evidence="6">DNA-binding transcriptional regulator, LacI/PurR family</fullName>
    </submittedName>
</protein>
<sequence>MIHKHANATDVANLAGVSRSAVSRTFTEGASVSPETRAKVMEAAEELGYRVNFLARSLIRQRSELVALVVSDMDHSFRAALVDLLSRKLVAKGFRPVLLPWSEGDEPRQLIDMMLQYNLSGAIVTSDTPPAEIAADAARHGVPLVLVNKASVDSRVAHVNQDADAAGHLAAMALFEAGCQNIVYAGQARPSFSIDSRRASFLMAVATLGMTHRSTVTGGAQNHAGGMRAAQAFLEQGIAADGVYCCNDFFALGFLDGLRGSGIRVPHDLAIVGCDDIVEASWPAYDLTSVRQDTDEIAEACMRALADRIADPHSIAPRILTESTLVRRGSTARKLLGG</sequence>
<dbReference type="PANTHER" id="PTHR30146">
    <property type="entry name" value="LACI-RELATED TRANSCRIPTIONAL REPRESSOR"/>
    <property type="match status" value="1"/>
</dbReference>
<evidence type="ECO:0000313" key="6">
    <source>
        <dbReference type="EMBL" id="SOH92908.1"/>
    </source>
</evidence>
<keyword evidence="1" id="KW-0678">Repressor</keyword>
<dbReference type="SUPFAM" id="SSF47413">
    <property type="entry name" value="lambda repressor-like DNA-binding domains"/>
    <property type="match status" value="1"/>
</dbReference>
<dbReference type="Pfam" id="PF13377">
    <property type="entry name" value="Peripla_BP_3"/>
    <property type="match status" value="1"/>
</dbReference>
<dbReference type="InterPro" id="IPR000843">
    <property type="entry name" value="HTH_LacI"/>
</dbReference>
<keyword evidence="4" id="KW-0804">Transcription</keyword>
<evidence type="ECO:0000256" key="1">
    <source>
        <dbReference type="ARBA" id="ARBA00022491"/>
    </source>
</evidence>
<evidence type="ECO:0000259" key="5">
    <source>
        <dbReference type="PROSITE" id="PS50932"/>
    </source>
</evidence>
<evidence type="ECO:0000256" key="4">
    <source>
        <dbReference type="ARBA" id="ARBA00023163"/>
    </source>
</evidence>
<gene>
    <name evidence="6" type="ORF">SAMN06273572_101759</name>
</gene>
<evidence type="ECO:0000256" key="2">
    <source>
        <dbReference type="ARBA" id="ARBA00023015"/>
    </source>
</evidence>
<dbReference type="EMBL" id="OCTN01000001">
    <property type="protein sequence ID" value="SOH92908.1"/>
    <property type="molecule type" value="Genomic_DNA"/>
</dbReference>
<dbReference type="OrthoDB" id="8433438at2"/>
<feature type="domain" description="HTH lacI-type" evidence="5">
    <location>
        <begin position="6"/>
        <end position="60"/>
    </location>
</feature>
<evidence type="ECO:0000313" key="7">
    <source>
        <dbReference type="Proteomes" id="UP000220034"/>
    </source>
</evidence>
<dbReference type="PROSITE" id="PS50932">
    <property type="entry name" value="HTH_LACI_2"/>
    <property type="match status" value="1"/>
</dbReference>
<dbReference type="Gene3D" id="1.10.260.40">
    <property type="entry name" value="lambda repressor-like DNA-binding domains"/>
    <property type="match status" value="1"/>
</dbReference>
<keyword evidence="3 6" id="KW-0238">DNA-binding</keyword>
<dbReference type="SMART" id="SM00354">
    <property type="entry name" value="HTH_LACI"/>
    <property type="match status" value="1"/>
</dbReference>
<organism evidence="6 7">
    <name type="scientific">Pontivivens marinum</name>
    <dbReference type="NCBI Taxonomy" id="1690039"/>
    <lineage>
        <taxon>Bacteria</taxon>
        <taxon>Pseudomonadati</taxon>
        <taxon>Pseudomonadota</taxon>
        <taxon>Alphaproteobacteria</taxon>
        <taxon>Rhodobacterales</taxon>
        <taxon>Paracoccaceae</taxon>
        <taxon>Pontivivens</taxon>
    </lineage>
</organism>
<dbReference type="CDD" id="cd06278">
    <property type="entry name" value="PBP1_LacI-like"/>
    <property type="match status" value="1"/>
</dbReference>
<dbReference type="InterPro" id="IPR046335">
    <property type="entry name" value="LacI/GalR-like_sensor"/>
</dbReference>
<keyword evidence="7" id="KW-1185">Reference proteome</keyword>
<accession>A0A2C9CNX8</accession>
<dbReference type="InterPro" id="IPR010982">
    <property type="entry name" value="Lambda_DNA-bd_dom_sf"/>
</dbReference>
<proteinExistence type="predicted"/>
<dbReference type="CDD" id="cd01392">
    <property type="entry name" value="HTH_LacI"/>
    <property type="match status" value="1"/>
</dbReference>
<dbReference type="AlphaFoldDB" id="A0A2C9CNX8"/>
<dbReference type="GO" id="GO:0003700">
    <property type="term" value="F:DNA-binding transcription factor activity"/>
    <property type="evidence" value="ECO:0007669"/>
    <property type="project" value="TreeGrafter"/>
</dbReference>
<dbReference type="PANTHER" id="PTHR30146:SF95">
    <property type="entry name" value="RIBOSE OPERON REPRESSOR"/>
    <property type="match status" value="1"/>
</dbReference>
<reference evidence="7" key="1">
    <citation type="submission" date="2017-09" db="EMBL/GenBank/DDBJ databases">
        <authorList>
            <person name="Varghese N."/>
            <person name="Submissions S."/>
        </authorList>
    </citation>
    <scope>NUCLEOTIDE SEQUENCE [LARGE SCALE GENOMIC DNA]</scope>
    <source>
        <strain evidence="7">C7</strain>
    </source>
</reference>
<dbReference type="SUPFAM" id="SSF53822">
    <property type="entry name" value="Periplasmic binding protein-like I"/>
    <property type="match status" value="1"/>
</dbReference>
<dbReference type="Pfam" id="PF00356">
    <property type="entry name" value="LacI"/>
    <property type="match status" value="1"/>
</dbReference>